<organism evidence="2 3">
    <name type="scientific">Lentzea xinjiangensis</name>
    <dbReference type="NCBI Taxonomy" id="402600"/>
    <lineage>
        <taxon>Bacteria</taxon>
        <taxon>Bacillati</taxon>
        <taxon>Actinomycetota</taxon>
        <taxon>Actinomycetes</taxon>
        <taxon>Pseudonocardiales</taxon>
        <taxon>Pseudonocardiaceae</taxon>
        <taxon>Lentzea</taxon>
    </lineage>
</organism>
<dbReference type="AlphaFoldDB" id="A0A1H9RV09"/>
<reference evidence="3" key="1">
    <citation type="submission" date="2016-10" db="EMBL/GenBank/DDBJ databases">
        <authorList>
            <person name="Varghese N."/>
            <person name="Submissions S."/>
        </authorList>
    </citation>
    <scope>NUCLEOTIDE SEQUENCE [LARGE SCALE GENOMIC DNA]</scope>
    <source>
        <strain evidence="3">CGMCC 4.3525</strain>
    </source>
</reference>
<evidence type="ECO:0000313" key="3">
    <source>
        <dbReference type="Proteomes" id="UP000199352"/>
    </source>
</evidence>
<proteinExistence type="predicted"/>
<feature type="chain" id="PRO_5011520284" evidence="1">
    <location>
        <begin position="31"/>
        <end position="164"/>
    </location>
</feature>
<dbReference type="STRING" id="402600.SAMN05216188_11567"/>
<gene>
    <name evidence="2" type="ORF">SAMN05216188_11567</name>
</gene>
<evidence type="ECO:0000256" key="1">
    <source>
        <dbReference type="SAM" id="SignalP"/>
    </source>
</evidence>
<keyword evidence="1" id="KW-0732">Signal</keyword>
<dbReference type="Proteomes" id="UP000199352">
    <property type="component" value="Unassembled WGS sequence"/>
</dbReference>
<name>A0A1H9RV09_9PSEU</name>
<protein>
    <submittedName>
        <fullName evidence="2">Uncharacterized protein</fullName>
    </submittedName>
</protein>
<accession>A0A1H9RV09</accession>
<dbReference type="EMBL" id="FOFR01000015">
    <property type="protein sequence ID" value="SER76398.1"/>
    <property type="molecule type" value="Genomic_DNA"/>
</dbReference>
<dbReference type="RefSeq" id="WP_143116271.1">
    <property type="nucleotide sequence ID" value="NZ_FOFR01000015.1"/>
</dbReference>
<dbReference type="PROSITE" id="PS51257">
    <property type="entry name" value="PROKAR_LIPOPROTEIN"/>
    <property type="match status" value="1"/>
</dbReference>
<dbReference type="OrthoDB" id="3696716at2"/>
<feature type="signal peptide" evidence="1">
    <location>
        <begin position="1"/>
        <end position="30"/>
    </location>
</feature>
<keyword evidence="3" id="KW-1185">Reference proteome</keyword>
<sequence>MRPDRTGRAGTATLVMGASAQLLFSSVACADEPAQDDSAARQTTSAAGTEQHEYFGSDQFVGDEVIVSAVVTEVLGKKSFVLDGGEYGDESLLVLSAENADALRKGDVIQVSGIVERFRLADYRDRYGLLDDGAYRSYADEEFLVAQDIWQDVPASWGTTTPPS</sequence>
<evidence type="ECO:0000313" key="2">
    <source>
        <dbReference type="EMBL" id="SER76398.1"/>
    </source>
</evidence>